<sequence length="369" mass="42012">MPRRTLVQASPLDHIDLNGQDSAVSELLDQRLEYIDVVFSESADRKPHAEFSLEVTADAGIGVIRSWTNQINLGMNPHLLPRQNTTESITLNTSCGYGKELLSFRFRVKDNHLTVRQYLRVLRGDSEETDLAKFANGRPFEIGSQPRDATMGSRDFVTQCMIRWEQHGMISWDAEDTLLPHGVGPPEFWCPYDFFSFITKPHRVENGDYHHEGPEIPMKMGIWHARVNQCLGADILYAPVDTSVDLEGNHPLIQQDNIPTPQTYPLHVDRLLPGTGFLVLPLVPPVPVPYRPHQVFEGQQPSPEQQPSQEQQVFQGYQPWRAQQALREQEALRELQAFQEQQAAQVGMSLQWQPPYQGSESEEEQDESP</sequence>
<reference evidence="2 3" key="2">
    <citation type="submission" date="2021-10" db="EMBL/GenBank/DDBJ databases">
        <authorList>
            <person name="Piombo E."/>
        </authorList>
    </citation>
    <scope>NUCLEOTIDE SEQUENCE [LARGE SCALE GENOMIC DNA]</scope>
</reference>
<accession>A0A9N9W9J3</accession>
<evidence type="ECO:0000313" key="2">
    <source>
        <dbReference type="EMBL" id="CAH0045970.1"/>
    </source>
</evidence>
<dbReference type="EMBL" id="CABFOC020000013">
    <property type="protein sequence ID" value="CAH0045970.1"/>
    <property type="molecule type" value="Genomic_DNA"/>
</dbReference>
<protein>
    <submittedName>
        <fullName evidence="2">Uncharacterized protein</fullName>
    </submittedName>
</protein>
<evidence type="ECO:0000256" key="1">
    <source>
        <dbReference type="SAM" id="MobiDB-lite"/>
    </source>
</evidence>
<gene>
    <name evidence="2" type="ORF">CSOL1703_00012603</name>
</gene>
<keyword evidence="3" id="KW-1185">Reference proteome</keyword>
<feature type="compositionally biased region" description="Low complexity" evidence="1">
    <location>
        <begin position="299"/>
        <end position="312"/>
    </location>
</feature>
<evidence type="ECO:0000313" key="3">
    <source>
        <dbReference type="Proteomes" id="UP000775872"/>
    </source>
</evidence>
<dbReference type="Proteomes" id="UP000775872">
    <property type="component" value="Unassembled WGS sequence"/>
</dbReference>
<reference evidence="3" key="1">
    <citation type="submission" date="2019-06" db="EMBL/GenBank/DDBJ databases">
        <authorList>
            <person name="Broberg M."/>
        </authorList>
    </citation>
    <scope>NUCLEOTIDE SEQUENCE [LARGE SCALE GENOMIC DNA]</scope>
</reference>
<proteinExistence type="predicted"/>
<feature type="compositionally biased region" description="Polar residues" evidence="1">
    <location>
        <begin position="348"/>
        <end position="358"/>
    </location>
</feature>
<name>A0A9N9W9J3_9HYPO</name>
<dbReference type="OrthoDB" id="5152080at2759"/>
<feature type="compositionally biased region" description="Acidic residues" evidence="1">
    <location>
        <begin position="360"/>
        <end position="369"/>
    </location>
</feature>
<organism evidence="2 3">
    <name type="scientific">Clonostachys solani</name>
    <dbReference type="NCBI Taxonomy" id="160281"/>
    <lineage>
        <taxon>Eukaryota</taxon>
        <taxon>Fungi</taxon>
        <taxon>Dikarya</taxon>
        <taxon>Ascomycota</taxon>
        <taxon>Pezizomycotina</taxon>
        <taxon>Sordariomycetes</taxon>
        <taxon>Hypocreomycetidae</taxon>
        <taxon>Hypocreales</taxon>
        <taxon>Bionectriaceae</taxon>
        <taxon>Clonostachys</taxon>
    </lineage>
</organism>
<feature type="region of interest" description="Disordered" evidence="1">
    <location>
        <begin position="343"/>
        <end position="369"/>
    </location>
</feature>
<feature type="region of interest" description="Disordered" evidence="1">
    <location>
        <begin position="293"/>
        <end position="315"/>
    </location>
</feature>
<comment type="caution">
    <text evidence="2">The sequence shown here is derived from an EMBL/GenBank/DDBJ whole genome shotgun (WGS) entry which is preliminary data.</text>
</comment>
<dbReference type="AlphaFoldDB" id="A0A9N9W9J3"/>